<evidence type="ECO:0000313" key="2">
    <source>
        <dbReference type="Proteomes" id="UP000053029"/>
    </source>
</evidence>
<dbReference type="AlphaFoldDB" id="A0A0D2GWF9"/>
<gene>
    <name evidence="1" type="ORF">Z517_09153</name>
</gene>
<name>A0A0D2GWF9_9EURO</name>
<evidence type="ECO:0000313" key="1">
    <source>
        <dbReference type="EMBL" id="KIW76709.1"/>
    </source>
</evidence>
<accession>A0A0D2GWF9</accession>
<reference evidence="1 2" key="1">
    <citation type="submission" date="2015-01" db="EMBL/GenBank/DDBJ databases">
        <title>The Genome Sequence of Fonsecaea pedrosoi CBS 271.37.</title>
        <authorList>
            <consortium name="The Broad Institute Genomics Platform"/>
            <person name="Cuomo C."/>
            <person name="de Hoog S."/>
            <person name="Gorbushina A."/>
            <person name="Stielow B."/>
            <person name="Teixiera M."/>
            <person name="Abouelleil A."/>
            <person name="Chapman S.B."/>
            <person name="Priest M."/>
            <person name="Young S.K."/>
            <person name="Wortman J."/>
            <person name="Nusbaum C."/>
            <person name="Birren B."/>
        </authorList>
    </citation>
    <scope>NUCLEOTIDE SEQUENCE [LARGE SCALE GENOMIC DNA]</scope>
    <source>
        <strain evidence="1 2">CBS 271.37</strain>
    </source>
</reference>
<proteinExistence type="predicted"/>
<organism evidence="1 2">
    <name type="scientific">Fonsecaea pedrosoi CBS 271.37</name>
    <dbReference type="NCBI Taxonomy" id="1442368"/>
    <lineage>
        <taxon>Eukaryota</taxon>
        <taxon>Fungi</taxon>
        <taxon>Dikarya</taxon>
        <taxon>Ascomycota</taxon>
        <taxon>Pezizomycotina</taxon>
        <taxon>Eurotiomycetes</taxon>
        <taxon>Chaetothyriomycetidae</taxon>
        <taxon>Chaetothyriales</taxon>
        <taxon>Herpotrichiellaceae</taxon>
        <taxon>Fonsecaea</taxon>
    </lineage>
</organism>
<keyword evidence="2" id="KW-1185">Reference proteome</keyword>
<dbReference type="EMBL" id="KN846974">
    <property type="protein sequence ID" value="KIW76709.1"/>
    <property type="molecule type" value="Genomic_DNA"/>
</dbReference>
<dbReference type="GeneID" id="25308643"/>
<dbReference type="VEuPathDB" id="FungiDB:Z517_09153"/>
<protein>
    <submittedName>
        <fullName evidence="1">Uncharacterized protein</fullName>
    </submittedName>
</protein>
<dbReference type="HOGENOM" id="CLU_2542613_0_0_1"/>
<dbReference type="Proteomes" id="UP000053029">
    <property type="component" value="Unassembled WGS sequence"/>
</dbReference>
<dbReference type="RefSeq" id="XP_013280517.1">
    <property type="nucleotide sequence ID" value="XM_013425063.1"/>
</dbReference>
<sequence>MEWLAFGNGLIMITENVRNADEADGVFDRHVQDQGDPFSLYSTKSHAFGYNATQRFSRDSWTWTCREVKTSIHLRQRASIDEV</sequence>